<dbReference type="STRING" id="1156395.DBT_0258"/>
<gene>
    <name evidence="2" type="ORF">DBT_0258</name>
</gene>
<dbReference type="SUPFAM" id="SSF109604">
    <property type="entry name" value="HD-domain/PDEase-like"/>
    <property type="match status" value="1"/>
</dbReference>
<name>A0A1B9F9I0_9BACT</name>
<dbReference type="OrthoDB" id="9803649at2"/>
<dbReference type="CDD" id="cd00077">
    <property type="entry name" value="HDc"/>
    <property type="match status" value="1"/>
</dbReference>
<organism evidence="2 3">
    <name type="scientific">Dissulfuribacter thermophilus</name>
    <dbReference type="NCBI Taxonomy" id="1156395"/>
    <lineage>
        <taxon>Bacteria</taxon>
        <taxon>Pseudomonadati</taxon>
        <taxon>Thermodesulfobacteriota</taxon>
        <taxon>Dissulfuribacteria</taxon>
        <taxon>Dissulfuribacterales</taxon>
        <taxon>Dissulfuribacteraceae</taxon>
        <taxon>Dissulfuribacter</taxon>
    </lineage>
</organism>
<dbReference type="AlphaFoldDB" id="A0A1B9F9I0"/>
<proteinExistence type="predicted"/>
<dbReference type="PANTHER" id="PTHR33525">
    <property type="match status" value="1"/>
</dbReference>
<evidence type="ECO:0000313" key="2">
    <source>
        <dbReference type="EMBL" id="OCC16441.1"/>
    </source>
</evidence>
<dbReference type="EMBL" id="MAGO01000001">
    <property type="protein sequence ID" value="OCC16441.1"/>
    <property type="molecule type" value="Genomic_DNA"/>
</dbReference>
<dbReference type="InterPro" id="IPR003607">
    <property type="entry name" value="HD/PDEase_dom"/>
</dbReference>
<evidence type="ECO:0000259" key="1">
    <source>
        <dbReference type="PROSITE" id="PS51833"/>
    </source>
</evidence>
<dbReference type="Pfam" id="PF08668">
    <property type="entry name" value="HDOD"/>
    <property type="match status" value="1"/>
</dbReference>
<protein>
    <submittedName>
        <fullName evidence="2">Putative signal transduction protein</fullName>
    </submittedName>
</protein>
<dbReference type="InterPro" id="IPR052340">
    <property type="entry name" value="RNase_Y/CdgJ"/>
</dbReference>
<sequence length="279" mass="31248">MTKNEEIKKRLKNLKSLPTLPTIVSKLNEIVDDDEATAISLGKIIEKDQVLTSKLLRMVNSSFFGFPQRISTVSNAIVLLGFNVIKTLVVTSSIFEVMQSSDIGLWEHSLGCAACAGILARRRGINNPEEVSTAALIHDIGKVVIRAEMPEDYSKIMDLVLTRDIPMRKAEEEILGVQHGEIGKWLSMEWNLPDKLSIPIGFHHHPDDAPDFKDIVAIIHVSDILIRAWGFGFGGDKWVPPLDHRAWSLIKFGKKEGMEILEELDEKLAELKNFTMDLA</sequence>
<dbReference type="PROSITE" id="PS51833">
    <property type="entry name" value="HDOD"/>
    <property type="match status" value="1"/>
</dbReference>
<comment type="caution">
    <text evidence="2">The sequence shown here is derived from an EMBL/GenBank/DDBJ whole genome shotgun (WGS) entry which is preliminary data.</text>
</comment>
<accession>A0A1B9F9I0</accession>
<dbReference type="SMART" id="SM00471">
    <property type="entry name" value="HDc"/>
    <property type="match status" value="1"/>
</dbReference>
<dbReference type="PANTHER" id="PTHR33525:SF3">
    <property type="entry name" value="RIBONUCLEASE Y"/>
    <property type="match status" value="1"/>
</dbReference>
<reference evidence="2 3" key="1">
    <citation type="submission" date="2016-06" db="EMBL/GenBank/DDBJ databases">
        <title>Respiratory ammonification of nitrate coupled to the oxidation of elemental sulfur in deep-sea autotrophic thermophilic bacteria.</title>
        <authorList>
            <person name="Slobodkina G.B."/>
            <person name="Mardanov A.V."/>
            <person name="Ravin N.V."/>
            <person name="Frolova A.A."/>
            <person name="Viryasiv M.B."/>
            <person name="Chernyh N.A."/>
            <person name="Bonch-Osmolovskaya E.A."/>
            <person name="Slobodkin A.I."/>
        </authorList>
    </citation>
    <scope>NUCLEOTIDE SEQUENCE [LARGE SCALE GENOMIC DNA]</scope>
    <source>
        <strain evidence="2 3">S69</strain>
    </source>
</reference>
<dbReference type="Gene3D" id="1.10.3210.10">
    <property type="entry name" value="Hypothetical protein af1432"/>
    <property type="match status" value="1"/>
</dbReference>
<evidence type="ECO:0000313" key="3">
    <source>
        <dbReference type="Proteomes" id="UP000093080"/>
    </source>
</evidence>
<feature type="domain" description="HDOD" evidence="1">
    <location>
        <begin position="17"/>
        <end position="206"/>
    </location>
</feature>
<dbReference type="RefSeq" id="WP_067615628.1">
    <property type="nucleotide sequence ID" value="NZ_MAGO01000001.1"/>
</dbReference>
<dbReference type="InterPro" id="IPR013976">
    <property type="entry name" value="HDOD"/>
</dbReference>
<keyword evidence="3" id="KW-1185">Reference proteome</keyword>
<dbReference type="Proteomes" id="UP000093080">
    <property type="component" value="Unassembled WGS sequence"/>
</dbReference>